<evidence type="ECO:0000313" key="2">
    <source>
        <dbReference type="Proteomes" id="UP000244890"/>
    </source>
</evidence>
<organism evidence="1 2">
    <name type="scientific">Helicobacter apodemus</name>
    <dbReference type="NCBI Taxonomy" id="135569"/>
    <lineage>
        <taxon>Bacteria</taxon>
        <taxon>Pseudomonadati</taxon>
        <taxon>Campylobacterota</taxon>
        <taxon>Epsilonproteobacteria</taxon>
        <taxon>Campylobacterales</taxon>
        <taxon>Helicobacteraceae</taxon>
        <taxon>Helicobacter</taxon>
    </lineage>
</organism>
<dbReference type="RefSeq" id="WP_108910950.1">
    <property type="nucleotide sequence ID" value="NZ_CP021886.1"/>
</dbReference>
<sequence length="127" mass="14824">MFRFLVQKIDMQEQQDTSYYWYDTKWVLYPMYVSKVTYDIVQEQDIHPIILSILKNIKKLESLQDINIGQTLGDITQLDSEILRSILADLETKGFIKTADSIKLSDSGKEALQKEKEKIGETRLIMC</sequence>
<evidence type="ECO:0000313" key="1">
    <source>
        <dbReference type="EMBL" id="AWI34108.1"/>
    </source>
</evidence>
<accession>A0A2U8FDL0</accession>
<dbReference type="AlphaFoldDB" id="A0A2U8FDL0"/>
<dbReference type="Proteomes" id="UP000244890">
    <property type="component" value="Chromosome"/>
</dbReference>
<gene>
    <name evidence="1" type="ORF">CDV25_04465</name>
</gene>
<name>A0A2U8FDL0_9HELI</name>
<reference evidence="1 2" key="1">
    <citation type="submission" date="2017-06" db="EMBL/GenBank/DDBJ databases">
        <title>Complete genome of Helicobacter apodemus.</title>
        <authorList>
            <person name="Cho S."/>
        </authorList>
    </citation>
    <scope>NUCLEOTIDE SEQUENCE [LARGE SCALE GENOMIC DNA]</scope>
    <source>
        <strain evidence="2">SNUVETPUB-15-01</strain>
    </source>
</reference>
<evidence type="ECO:0008006" key="3">
    <source>
        <dbReference type="Google" id="ProtNLM"/>
    </source>
</evidence>
<dbReference type="KEGG" id="had:CDV25_04465"/>
<protein>
    <recommendedName>
        <fullName evidence="3">MarR family transcriptional regulator</fullName>
    </recommendedName>
</protein>
<dbReference type="EMBL" id="CP021886">
    <property type="protein sequence ID" value="AWI34108.1"/>
    <property type="molecule type" value="Genomic_DNA"/>
</dbReference>
<proteinExistence type="predicted"/>